<gene>
    <name evidence="2" type="ORF">H7F51_13340</name>
</gene>
<keyword evidence="3" id="KW-1185">Reference proteome</keyword>
<reference evidence="2 3" key="1">
    <citation type="submission" date="2020-08" db="EMBL/GenBank/DDBJ databases">
        <title>The genome sequence of type strain Novosphingobium flavum NBRC 111647.</title>
        <authorList>
            <person name="Liu Y."/>
        </authorList>
    </citation>
    <scope>NUCLEOTIDE SEQUENCE [LARGE SCALE GENOMIC DNA]</scope>
    <source>
        <strain evidence="2 3">NBRC 111647</strain>
    </source>
</reference>
<dbReference type="AlphaFoldDB" id="A0A7X1KMD2"/>
<dbReference type="Proteomes" id="UP000566813">
    <property type="component" value="Unassembled WGS sequence"/>
</dbReference>
<accession>A0A7X1KMD2</accession>
<feature type="transmembrane region" description="Helical" evidence="1">
    <location>
        <begin position="20"/>
        <end position="45"/>
    </location>
</feature>
<dbReference type="RefSeq" id="WP_185664810.1">
    <property type="nucleotide sequence ID" value="NZ_JACLAW010000010.1"/>
</dbReference>
<evidence type="ECO:0008006" key="4">
    <source>
        <dbReference type="Google" id="ProtNLM"/>
    </source>
</evidence>
<evidence type="ECO:0000313" key="3">
    <source>
        <dbReference type="Proteomes" id="UP000566813"/>
    </source>
</evidence>
<keyword evidence="1" id="KW-0472">Membrane</keyword>
<feature type="transmembrane region" description="Helical" evidence="1">
    <location>
        <begin position="57"/>
        <end position="75"/>
    </location>
</feature>
<dbReference type="EMBL" id="JACLAW010000010">
    <property type="protein sequence ID" value="MBC2666506.1"/>
    <property type="molecule type" value="Genomic_DNA"/>
</dbReference>
<comment type="caution">
    <text evidence="2">The sequence shown here is derived from an EMBL/GenBank/DDBJ whole genome shotgun (WGS) entry which is preliminary data.</text>
</comment>
<evidence type="ECO:0000313" key="2">
    <source>
        <dbReference type="EMBL" id="MBC2666506.1"/>
    </source>
</evidence>
<protein>
    <recommendedName>
        <fullName evidence="4">PH domain-containing protein</fullName>
    </recommendedName>
</protein>
<sequence>MDAIAQQQEIVMPPTTQSILIGRSVFFGGFVAVVLFLGIASHFSLSWIERSSPATDIGMLGLALFFAIPLIPTAWEALDRSPVMVVDGNGVKLHPCFGIPALKWDDIKGSDITEWSLRGGTKSVLTIFMARRSPSWNRPFGRDKVTIAVRKGTDSEELLVTAMNIINATASA</sequence>
<evidence type="ECO:0000256" key="1">
    <source>
        <dbReference type="SAM" id="Phobius"/>
    </source>
</evidence>
<name>A0A7X1KMD2_9SPHN</name>
<proteinExistence type="predicted"/>
<keyword evidence="1" id="KW-0812">Transmembrane</keyword>
<keyword evidence="1" id="KW-1133">Transmembrane helix</keyword>
<organism evidence="2 3">
    <name type="scientific">Novosphingobium flavum</name>
    <dbReference type="NCBI Taxonomy" id="1778672"/>
    <lineage>
        <taxon>Bacteria</taxon>
        <taxon>Pseudomonadati</taxon>
        <taxon>Pseudomonadota</taxon>
        <taxon>Alphaproteobacteria</taxon>
        <taxon>Sphingomonadales</taxon>
        <taxon>Sphingomonadaceae</taxon>
        <taxon>Novosphingobium</taxon>
    </lineage>
</organism>